<dbReference type="Proteomes" id="UP000785171">
    <property type="component" value="Unassembled WGS sequence"/>
</dbReference>
<evidence type="ECO:0000313" key="9">
    <source>
        <dbReference type="Proteomes" id="UP000285883"/>
    </source>
</evidence>
<dbReference type="Gene3D" id="2.60.40.640">
    <property type="match status" value="2"/>
</dbReference>
<feature type="region of interest" description="Disordered" evidence="1">
    <location>
        <begin position="1"/>
        <end position="32"/>
    </location>
</feature>
<feature type="domain" description="Arrestin C-terminal-like" evidence="3">
    <location>
        <begin position="206"/>
        <end position="333"/>
    </location>
</feature>
<reference evidence="4" key="3">
    <citation type="submission" date="2020-06" db="EMBL/GenBank/DDBJ databases">
        <authorList>
            <person name="Studholme D.J."/>
        </authorList>
    </citation>
    <scope>NUCLEOTIDE SEQUENCE</scope>
    <source>
        <strain evidence="4">NZFS 2646</strain>
        <strain evidence="5">NZFS 3630</strain>
    </source>
</reference>
<evidence type="ECO:0000313" key="5">
    <source>
        <dbReference type="EMBL" id="KAG2506875.1"/>
    </source>
</evidence>
<dbReference type="PANTHER" id="PTHR11188">
    <property type="entry name" value="ARRESTIN DOMAIN CONTAINING PROTEIN"/>
    <property type="match status" value="1"/>
</dbReference>
<gene>
    <name evidence="6" type="ORF">BBI17_009313</name>
    <name evidence="7" type="ORF">BBO99_00009450</name>
    <name evidence="4" type="ORF">JM16_009168</name>
    <name evidence="5" type="ORF">JM18_008756</name>
</gene>
<feature type="compositionally biased region" description="Basic and acidic residues" evidence="1">
    <location>
        <begin position="21"/>
        <end position="32"/>
    </location>
</feature>
<evidence type="ECO:0000256" key="1">
    <source>
        <dbReference type="SAM" id="MobiDB-lite"/>
    </source>
</evidence>
<accession>A0A421GCP1</accession>
<dbReference type="AlphaFoldDB" id="A0A421GCP1"/>
<dbReference type="SUPFAM" id="SSF81296">
    <property type="entry name" value="E set domains"/>
    <property type="match status" value="1"/>
</dbReference>
<evidence type="ECO:0000313" key="4">
    <source>
        <dbReference type="EMBL" id="KAG2504615.1"/>
    </source>
</evidence>
<dbReference type="InterPro" id="IPR014756">
    <property type="entry name" value="Ig_E-set"/>
</dbReference>
<reference evidence="8 9" key="2">
    <citation type="submission" date="2018-07" db="EMBL/GenBank/DDBJ databases">
        <title>Genome sequencing of oomycete isolates from Chile give support for New Zealand origin for Phytophthora kernoviae and make available the first Nothophytophthora sp. genome.</title>
        <authorList>
            <person name="Studholme D.J."/>
            <person name="Sanfuentes E."/>
            <person name="Panda P."/>
            <person name="Hill R."/>
            <person name="Sambles C."/>
            <person name="Grant M."/>
            <person name="Williams N.M."/>
            <person name="Mcdougal R.L."/>
        </authorList>
    </citation>
    <scope>NUCLEOTIDE SEQUENCE [LARGE SCALE GENOMIC DNA]</scope>
    <source>
        <strain evidence="6">Chile2</strain>
        <strain evidence="7">Chile4</strain>
    </source>
</reference>
<dbReference type="EMBL" id="MBDN02000778">
    <property type="protein sequence ID" value="RLN73393.1"/>
    <property type="molecule type" value="Genomic_DNA"/>
</dbReference>
<evidence type="ECO:0000313" key="7">
    <source>
        <dbReference type="EMBL" id="RLN73393.1"/>
    </source>
</evidence>
<dbReference type="InterPro" id="IPR011022">
    <property type="entry name" value="Arrestin_C-like"/>
</dbReference>
<dbReference type="GO" id="GO:0005737">
    <property type="term" value="C:cytoplasm"/>
    <property type="evidence" value="ECO:0007669"/>
    <property type="project" value="TreeGrafter"/>
</dbReference>
<dbReference type="EMBL" id="MAYM02001054">
    <property type="protein sequence ID" value="RLN27215.1"/>
    <property type="molecule type" value="Genomic_DNA"/>
</dbReference>
<evidence type="ECO:0000259" key="2">
    <source>
        <dbReference type="Pfam" id="PF00339"/>
    </source>
</evidence>
<sequence length="367" mass="40053">MEEDYEVNSTPGPSDPTLEQEDTRANGPQEEHFSGEIGIKGELYLSVDKDEYCAGDLVTGHITVLVSEPLHCDALVCTIVGEEIAQWKENADHHSRYHEILRHEVLHQSLANPYDIGEYLYPFTYTLPADLPGVLDAQLLDGEVSSLHATIKYTLTATIKVQGRFISNLEASTNVTLRASPQPFADVHAIERTVSKALRWFGCLSRGTCHLAMSMTHDAFTLGESPVVRCFVNSHTSAVGVHQVKVQLIQKVTVRHTHGDEAVCTRPVAEAKCPGPKAGDLLECPVQLNLDGRVHYPTTIGSFLSCTYSVALICEYAVLINPVRIDLPIKILPPARTSSASDTAMVDLAASMASTASERRIPITLLG</sequence>
<evidence type="ECO:0008006" key="10">
    <source>
        <dbReference type="Google" id="ProtNLM"/>
    </source>
</evidence>
<dbReference type="InterPro" id="IPR014752">
    <property type="entry name" value="Arrestin-like_C"/>
</dbReference>
<evidence type="ECO:0000313" key="6">
    <source>
        <dbReference type="EMBL" id="RLN27215.1"/>
    </source>
</evidence>
<keyword evidence="8" id="KW-1185">Reference proteome</keyword>
<dbReference type="Proteomes" id="UP000792063">
    <property type="component" value="Unassembled WGS sequence"/>
</dbReference>
<reference evidence="4" key="1">
    <citation type="journal article" date="2015" name="Genom Data">
        <title>Genome sequences of six Phytophthora species associated with forests in New Zealand.</title>
        <authorList>
            <person name="Studholme D.J."/>
            <person name="McDougal R.L."/>
            <person name="Sambles C."/>
            <person name="Hansen E."/>
            <person name="Hardy G."/>
            <person name="Grant M."/>
            <person name="Ganley R.J."/>
            <person name="Williams N.M."/>
        </authorList>
    </citation>
    <scope>NUCLEOTIDE SEQUENCE</scope>
    <source>
        <strain evidence="4">NZFS 2646</strain>
        <strain evidence="5">NZFS 3630</strain>
    </source>
</reference>
<dbReference type="GO" id="GO:0015031">
    <property type="term" value="P:protein transport"/>
    <property type="evidence" value="ECO:0007669"/>
    <property type="project" value="TreeGrafter"/>
</dbReference>
<dbReference type="EMBL" id="JPWV03000789">
    <property type="protein sequence ID" value="KAG2504615.1"/>
    <property type="molecule type" value="Genomic_DNA"/>
</dbReference>
<dbReference type="Proteomes" id="UP000285624">
    <property type="component" value="Unassembled WGS sequence"/>
</dbReference>
<dbReference type="PANTHER" id="PTHR11188:SF17">
    <property type="entry name" value="FI21816P1"/>
    <property type="match status" value="1"/>
</dbReference>
<proteinExistence type="predicted"/>
<dbReference type="EMBL" id="JPWU03000802">
    <property type="protein sequence ID" value="KAG2506875.1"/>
    <property type="molecule type" value="Genomic_DNA"/>
</dbReference>
<feature type="domain" description="Arrestin-like N-terminal" evidence="2">
    <location>
        <begin position="45"/>
        <end position="169"/>
    </location>
</feature>
<dbReference type="Pfam" id="PF02752">
    <property type="entry name" value="Arrestin_C"/>
    <property type="match status" value="1"/>
</dbReference>
<protein>
    <recommendedName>
        <fullName evidence="10">Arrestin C-terminal-like domain-containing protein</fullName>
    </recommendedName>
</protein>
<organism evidence="7 8">
    <name type="scientific">Phytophthora kernoviae</name>
    <dbReference type="NCBI Taxonomy" id="325452"/>
    <lineage>
        <taxon>Eukaryota</taxon>
        <taxon>Sar</taxon>
        <taxon>Stramenopiles</taxon>
        <taxon>Oomycota</taxon>
        <taxon>Peronosporomycetes</taxon>
        <taxon>Peronosporales</taxon>
        <taxon>Peronosporaceae</taxon>
        <taxon>Phytophthora</taxon>
    </lineage>
</organism>
<dbReference type="STRING" id="325452.A0A421GCP1"/>
<dbReference type="Pfam" id="PF00339">
    <property type="entry name" value="Arrestin_N"/>
    <property type="match status" value="1"/>
</dbReference>
<name>A0A421GCP1_9STRA</name>
<comment type="caution">
    <text evidence="7">The sequence shown here is derived from an EMBL/GenBank/DDBJ whole genome shotgun (WGS) entry which is preliminary data.</text>
</comment>
<evidence type="ECO:0000259" key="3">
    <source>
        <dbReference type="Pfam" id="PF02752"/>
    </source>
</evidence>
<dbReference type="InterPro" id="IPR011021">
    <property type="entry name" value="Arrestin-like_N"/>
</dbReference>
<dbReference type="InterPro" id="IPR050357">
    <property type="entry name" value="Arrestin_domain-protein"/>
</dbReference>
<evidence type="ECO:0000313" key="8">
    <source>
        <dbReference type="Proteomes" id="UP000285624"/>
    </source>
</evidence>
<dbReference type="Proteomes" id="UP000285883">
    <property type="component" value="Unassembled WGS sequence"/>
</dbReference>